<accession>A0ABM1ETZ5</accession>
<dbReference type="Proteomes" id="UP000695022">
    <property type="component" value="Unplaced"/>
</dbReference>
<dbReference type="PANTHER" id="PTHR34717">
    <property type="entry name" value="EG:BACR7A4.20 PROTEIN"/>
    <property type="match status" value="1"/>
</dbReference>
<evidence type="ECO:0000313" key="1">
    <source>
        <dbReference type="Proteomes" id="UP000695022"/>
    </source>
</evidence>
<protein>
    <submittedName>
        <fullName evidence="2">Uncharacterized protein LOC106815679</fullName>
    </submittedName>
</protein>
<gene>
    <name evidence="2" type="primary">LOC106815679</name>
</gene>
<keyword evidence="1" id="KW-1185">Reference proteome</keyword>
<evidence type="ECO:0000313" key="2">
    <source>
        <dbReference type="RefSeq" id="XP_014675666.1"/>
    </source>
</evidence>
<proteinExistence type="predicted"/>
<sequence length="125" mass="14988">MLTRAYDVLEQWTALTERVSLNYDNDPSVVSDAIAREKWNASFFNRLRQSSEEHQRYEVCGQLFGKLTVAREPERTLLLRGVRRHSWGICDWTTYYRYMSHCGYLEYRLRICDFALRTDTYTEIN</sequence>
<name>A0ABM1ETZ5_PRICU</name>
<organism evidence="1 2">
    <name type="scientific">Priapulus caudatus</name>
    <name type="common">Priapulid worm</name>
    <dbReference type="NCBI Taxonomy" id="37621"/>
    <lineage>
        <taxon>Eukaryota</taxon>
        <taxon>Metazoa</taxon>
        <taxon>Ecdysozoa</taxon>
        <taxon>Scalidophora</taxon>
        <taxon>Priapulida</taxon>
        <taxon>Priapulimorpha</taxon>
        <taxon>Priapulimorphida</taxon>
        <taxon>Priapulidae</taxon>
        <taxon>Priapulus</taxon>
    </lineage>
</organism>
<dbReference type="PANTHER" id="PTHR34717:SF1">
    <property type="entry name" value="EG:BACR7A4.20 PROTEIN"/>
    <property type="match status" value="1"/>
</dbReference>
<reference evidence="2" key="1">
    <citation type="submission" date="2025-08" db="UniProtKB">
        <authorList>
            <consortium name="RefSeq"/>
        </authorList>
    </citation>
    <scope>IDENTIFICATION</scope>
</reference>
<dbReference type="RefSeq" id="XP_014675666.1">
    <property type="nucleotide sequence ID" value="XM_014820180.1"/>
</dbReference>
<dbReference type="GeneID" id="106815679"/>